<dbReference type="RefSeq" id="WP_150947099.1">
    <property type="nucleotide sequence ID" value="NZ_VCMV01000033.1"/>
</dbReference>
<dbReference type="Proteomes" id="UP000325684">
    <property type="component" value="Unassembled WGS sequence"/>
</dbReference>
<evidence type="ECO:0000313" key="1">
    <source>
        <dbReference type="EMBL" id="KAB0265587.1"/>
    </source>
</evidence>
<dbReference type="EMBL" id="VCMV01000033">
    <property type="protein sequence ID" value="KAB0265587.1"/>
    <property type="molecule type" value="Genomic_DNA"/>
</dbReference>
<dbReference type="AlphaFoldDB" id="A0A5N3P777"/>
<gene>
    <name evidence="1" type="ORF">FEZ63_17975</name>
</gene>
<name>A0A5N3P777_9HYPH</name>
<dbReference type="Gene3D" id="6.10.250.730">
    <property type="match status" value="1"/>
</dbReference>
<reference evidence="1 2" key="1">
    <citation type="journal article" date="2019" name="Microorganisms">
        <title>Genome Insights into the Novel Species Microvirga brassicacearum, a Rapeseed Endophyte with Biotechnological Potential.</title>
        <authorList>
            <person name="Jimenez-Gomez A."/>
            <person name="Saati-Santamaria Z."/>
            <person name="Igual J.M."/>
            <person name="Rivas R."/>
            <person name="Mateos P.F."/>
            <person name="Garcia-Fraile P."/>
        </authorList>
    </citation>
    <scope>NUCLEOTIDE SEQUENCE [LARGE SCALE GENOMIC DNA]</scope>
    <source>
        <strain evidence="1 2">CDVBN77</strain>
    </source>
</reference>
<keyword evidence="2" id="KW-1185">Reference proteome</keyword>
<evidence type="ECO:0000313" key="2">
    <source>
        <dbReference type="Proteomes" id="UP000325684"/>
    </source>
</evidence>
<dbReference type="InterPro" id="IPR010385">
    <property type="entry name" value="DUF982"/>
</dbReference>
<protein>
    <submittedName>
        <fullName evidence="1">DUF982 domain-containing protein</fullName>
    </submittedName>
</protein>
<dbReference type="OrthoDB" id="8116604at2"/>
<accession>A0A5N3P777</accession>
<organism evidence="1 2">
    <name type="scientific">Microvirga brassicacearum</name>
    <dbReference type="NCBI Taxonomy" id="2580413"/>
    <lineage>
        <taxon>Bacteria</taxon>
        <taxon>Pseudomonadati</taxon>
        <taxon>Pseudomonadota</taxon>
        <taxon>Alphaproteobacteria</taxon>
        <taxon>Hyphomicrobiales</taxon>
        <taxon>Methylobacteriaceae</taxon>
        <taxon>Microvirga</taxon>
    </lineage>
</organism>
<comment type="caution">
    <text evidence="1">The sequence shown here is derived from an EMBL/GenBank/DDBJ whole genome shotgun (WGS) entry which is preliminary data.</text>
</comment>
<dbReference type="Pfam" id="PF06169">
    <property type="entry name" value="DUF982"/>
    <property type="match status" value="1"/>
</dbReference>
<sequence>MSGSSHLFQFASTHGRRSVSRVDEAVEVLLYQCPKSATGDPIVRAALKACHDAMSGNSAVQNAKTAFEAAAREIGILDES</sequence>
<proteinExistence type="predicted"/>